<keyword evidence="8" id="KW-1185">Reference proteome</keyword>
<keyword evidence="3 6" id="KW-0472">Membrane</keyword>
<feature type="compositionally biased region" description="Acidic residues" evidence="7">
    <location>
        <begin position="19"/>
        <end position="28"/>
    </location>
</feature>
<evidence type="ECO:0000256" key="1">
    <source>
        <dbReference type="ARBA" id="ARBA00004180"/>
    </source>
</evidence>
<dbReference type="InterPro" id="IPR000996">
    <property type="entry name" value="Clathrin_L-chain"/>
</dbReference>
<comment type="function">
    <text evidence="6">Clathrin is the major protein of the polyhedral coat of coated pits and vesicles.</text>
</comment>
<evidence type="ECO:0000256" key="5">
    <source>
        <dbReference type="ARBA" id="ARBA00023329"/>
    </source>
</evidence>
<proteinExistence type="inferred from homology"/>
<dbReference type="PANTHER" id="PTHR10639:SF7">
    <property type="entry name" value="CLATHRIN LIGHT CHAIN"/>
    <property type="match status" value="1"/>
</dbReference>
<dbReference type="RefSeq" id="XP_014665074.1">
    <property type="nucleotide sequence ID" value="XM_014809588.1"/>
</dbReference>
<organism evidence="8 9">
    <name type="scientific">Priapulus caudatus</name>
    <name type="common">Priapulid worm</name>
    <dbReference type="NCBI Taxonomy" id="37621"/>
    <lineage>
        <taxon>Eukaryota</taxon>
        <taxon>Metazoa</taxon>
        <taxon>Ecdysozoa</taxon>
        <taxon>Scalidophora</taxon>
        <taxon>Priapulida</taxon>
        <taxon>Priapulimorpha</taxon>
        <taxon>Priapulimorphida</taxon>
        <taxon>Priapulidae</taxon>
        <taxon>Priapulus</taxon>
    </lineage>
</organism>
<evidence type="ECO:0000313" key="8">
    <source>
        <dbReference type="Proteomes" id="UP000695022"/>
    </source>
</evidence>
<keyword evidence="4 6" id="KW-0168">Coated pit</keyword>
<keyword evidence="5 6" id="KW-0968">Cytoplasmic vesicle</keyword>
<dbReference type="PANTHER" id="PTHR10639">
    <property type="entry name" value="CLATHRIN LIGHT CHAIN"/>
    <property type="match status" value="1"/>
</dbReference>
<dbReference type="GeneID" id="106807288"/>
<evidence type="ECO:0000313" key="9">
    <source>
        <dbReference type="RefSeq" id="XP_014665074.1"/>
    </source>
</evidence>
<comment type="similarity">
    <text evidence="2 6">Belongs to the clathrin light chain family.</text>
</comment>
<gene>
    <name evidence="9" type="primary">LOC106807288</name>
</gene>
<evidence type="ECO:0000256" key="3">
    <source>
        <dbReference type="ARBA" id="ARBA00023136"/>
    </source>
</evidence>
<feature type="compositionally biased region" description="Basic and acidic residues" evidence="7">
    <location>
        <begin position="81"/>
        <end position="118"/>
    </location>
</feature>
<dbReference type="Pfam" id="PF01086">
    <property type="entry name" value="Clathrin_lg_ch"/>
    <property type="match status" value="1"/>
</dbReference>
<comment type="subcellular location">
    <subcellularLocation>
        <location evidence="1 6">Cytoplasmic vesicle membrane</location>
        <topology evidence="1 6">Peripheral membrane protein</topology>
        <orientation evidence="1 6">Cytoplasmic side</orientation>
    </subcellularLocation>
    <subcellularLocation>
        <location evidence="6">Membrane</location>
        <location evidence="6">Coated pit</location>
        <topology evidence="6">Peripheral membrane protein</topology>
        <orientation evidence="6">Cytoplasmic side</orientation>
    </subcellularLocation>
    <text evidence="6">Cytoplasmic face of coated pits and vesicles.</text>
</comment>
<feature type="region of interest" description="Disordered" evidence="7">
    <location>
        <begin position="1"/>
        <end position="118"/>
    </location>
</feature>
<dbReference type="PROSITE" id="PS00581">
    <property type="entry name" value="CLATHRIN_LIGHT_CHN_2"/>
    <property type="match status" value="1"/>
</dbReference>
<accession>A0ABM1DYQ3</accession>
<dbReference type="Proteomes" id="UP000695022">
    <property type="component" value="Unplaced"/>
</dbReference>
<name>A0ABM1DYQ3_PRICU</name>
<evidence type="ECO:0000256" key="4">
    <source>
        <dbReference type="ARBA" id="ARBA00023176"/>
    </source>
</evidence>
<reference evidence="9" key="1">
    <citation type="submission" date="2025-08" db="UniProtKB">
        <authorList>
            <consortium name="RefSeq"/>
        </authorList>
    </citation>
    <scope>IDENTIFICATION</scope>
</reference>
<evidence type="ECO:0000256" key="6">
    <source>
        <dbReference type="RuleBase" id="RU363137"/>
    </source>
</evidence>
<sequence>MANLEDDPAADFLAREQDELAGLDDDGFQGETGGNNIGEFETAEPQLELEGDESNEPYMPTDEPVEVNGPAEGYAAIAQVDKVRQEPEKIKKWREEQKDRLAKKDAEDEKKRTDWRDQAKKELDEWYARQAEQLEKTKTNNRASEKVFIEERDTDIPGEEWERIARLCDFNPKTSRHQKDVSRLRSIILQLKQQPPKTSQ</sequence>
<evidence type="ECO:0000256" key="2">
    <source>
        <dbReference type="ARBA" id="ARBA00005263"/>
    </source>
</evidence>
<evidence type="ECO:0000256" key="7">
    <source>
        <dbReference type="SAM" id="MobiDB-lite"/>
    </source>
</evidence>
<protein>
    <recommendedName>
        <fullName evidence="6">Clathrin light chain</fullName>
    </recommendedName>
</protein>